<dbReference type="OMA" id="SNYYYLM"/>
<dbReference type="PANTHER" id="PTHR35819:SF1">
    <property type="entry name" value="PROTEIN PIMREG"/>
    <property type="match status" value="1"/>
</dbReference>
<feature type="region of interest" description="Disordered" evidence="1">
    <location>
        <begin position="92"/>
        <end position="171"/>
    </location>
</feature>
<dbReference type="STRING" id="7897.ENSLACP00000021237"/>
<dbReference type="Ensembl" id="ENSLACT00000021378.2">
    <property type="protein sequence ID" value="ENSLACP00000021237.2"/>
    <property type="gene ID" value="ENSLACG00000018658.2"/>
</dbReference>
<name>H3BH66_LATCH</name>
<dbReference type="FunCoup" id="H3BH66">
    <property type="interactions" value="650"/>
</dbReference>
<dbReference type="InParanoid" id="H3BH66"/>
<evidence type="ECO:0000313" key="3">
    <source>
        <dbReference type="Proteomes" id="UP000008672"/>
    </source>
</evidence>
<reference evidence="2" key="2">
    <citation type="submission" date="2025-08" db="UniProtKB">
        <authorList>
            <consortium name="Ensembl"/>
        </authorList>
    </citation>
    <scope>IDENTIFICATION</scope>
</reference>
<keyword evidence="3" id="KW-1185">Reference proteome</keyword>
<dbReference type="eggNOG" id="ENOG502S0SN">
    <property type="taxonomic scope" value="Eukaryota"/>
</dbReference>
<dbReference type="AlphaFoldDB" id="H3BH66"/>
<dbReference type="InterPro" id="IPR009932">
    <property type="entry name" value="RCS1"/>
</dbReference>
<feature type="compositionally biased region" description="Polar residues" evidence="1">
    <location>
        <begin position="93"/>
        <end position="114"/>
    </location>
</feature>
<evidence type="ECO:0000313" key="2">
    <source>
        <dbReference type="Ensembl" id="ENSLACP00000021237.2"/>
    </source>
</evidence>
<dbReference type="Pfam" id="PF07326">
    <property type="entry name" value="RCS1"/>
    <property type="match status" value="1"/>
</dbReference>
<reference evidence="3" key="1">
    <citation type="submission" date="2011-08" db="EMBL/GenBank/DDBJ databases">
        <title>The draft genome of Latimeria chalumnae.</title>
        <authorList>
            <person name="Di Palma F."/>
            <person name="Alfoldi J."/>
            <person name="Johnson J."/>
            <person name="Berlin A."/>
            <person name="Gnerre S."/>
            <person name="Jaffe D."/>
            <person name="MacCallum I."/>
            <person name="Young S."/>
            <person name="Walker B.J."/>
            <person name="Lander E."/>
            <person name="Lindblad-Toh K."/>
        </authorList>
    </citation>
    <scope>NUCLEOTIDE SEQUENCE [LARGE SCALE GENOMIC DNA]</scope>
    <source>
        <strain evidence="3">Wild caught</strain>
    </source>
</reference>
<organism evidence="2 3">
    <name type="scientific">Latimeria chalumnae</name>
    <name type="common">Coelacanth</name>
    <dbReference type="NCBI Taxonomy" id="7897"/>
    <lineage>
        <taxon>Eukaryota</taxon>
        <taxon>Metazoa</taxon>
        <taxon>Chordata</taxon>
        <taxon>Craniata</taxon>
        <taxon>Vertebrata</taxon>
        <taxon>Euteleostomi</taxon>
        <taxon>Coelacanthiformes</taxon>
        <taxon>Coelacanthidae</taxon>
        <taxon>Latimeria</taxon>
    </lineage>
</organism>
<dbReference type="EMBL" id="AFYH01008618">
    <property type="status" value="NOT_ANNOTATED_CDS"/>
    <property type="molecule type" value="Genomic_DNA"/>
</dbReference>
<dbReference type="EMBL" id="AFYH01008617">
    <property type="status" value="NOT_ANNOTATED_CDS"/>
    <property type="molecule type" value="Genomic_DNA"/>
</dbReference>
<dbReference type="GeneTree" id="ENSGT00390000008128"/>
<evidence type="ECO:0000256" key="1">
    <source>
        <dbReference type="SAM" id="MobiDB-lite"/>
    </source>
</evidence>
<accession>H3BH66</accession>
<dbReference type="OrthoDB" id="9898669at2759"/>
<reference evidence="2" key="3">
    <citation type="submission" date="2025-09" db="UniProtKB">
        <authorList>
            <consortium name="Ensembl"/>
        </authorList>
    </citation>
    <scope>IDENTIFICATION</scope>
</reference>
<dbReference type="Proteomes" id="UP000008672">
    <property type="component" value="Unassembled WGS sequence"/>
</dbReference>
<proteinExistence type="predicted"/>
<sequence length="303" mass="34608">MASVFQSVGAAVGWRNHQVLEDFDENDSPKPDNLRKASSAGAFNSMRMSLRKRLPLKPVKTNISDNPTWESLQIKKSSTVQNLTRSAKGAFGSVSQKIQKTYQSPSNRLVTTPGKQRRSRVSASASKRTPPTQTPKRQADRRTTKTTPVSGVRRAPSFKTRCSPRVKPTSARTPKWRSYSLIDKDATLLRRSVRTAVLKSPYASPATINRRRQFDRDLETVSTGIRQLKHLSQVFDDVIVREERTHAIEHYYLLMMQNLQSTRRSRRLSRSMLRRNTTRLCKTVSSWTNVALSNLTKWEIHKK</sequence>
<feature type="region of interest" description="Disordered" evidence="1">
    <location>
        <begin position="22"/>
        <end position="41"/>
    </location>
</feature>
<dbReference type="HOGENOM" id="CLU_086068_0_0_1"/>
<dbReference type="PANTHER" id="PTHR35819">
    <property type="entry name" value="PICALM INTERACTING MITOTIC REGULATOR PIMREG"/>
    <property type="match status" value="1"/>
</dbReference>
<protein>
    <submittedName>
        <fullName evidence="2">PICALM interacting mitotic regulator</fullName>
    </submittedName>
</protein>